<dbReference type="InterPro" id="IPR006598">
    <property type="entry name" value="CAP10"/>
</dbReference>
<dbReference type="GO" id="GO:0004000">
    <property type="term" value="F:adenosine deaminase activity"/>
    <property type="evidence" value="ECO:0007669"/>
    <property type="project" value="InterPro"/>
</dbReference>
<dbReference type="EMBL" id="CAEKKB010000002">
    <property type="protein sequence ID" value="CAB4300345.1"/>
    <property type="molecule type" value="Genomic_DNA"/>
</dbReference>
<dbReference type="GO" id="GO:0006396">
    <property type="term" value="P:RNA processing"/>
    <property type="evidence" value="ECO:0007669"/>
    <property type="project" value="InterPro"/>
</dbReference>
<name>A0A6J5WJU3_PRUAR</name>
<dbReference type="InterPro" id="IPR051091">
    <property type="entry name" value="O-Glucosyltr/Glycosyltrsf_90"/>
</dbReference>
<evidence type="ECO:0000313" key="4">
    <source>
        <dbReference type="Proteomes" id="UP000507245"/>
    </source>
</evidence>
<dbReference type="AlphaFoldDB" id="A0A6J5WJU3"/>
<dbReference type="InterPro" id="IPR002466">
    <property type="entry name" value="A_deamin"/>
</dbReference>
<organism evidence="3 4">
    <name type="scientific">Prunus armeniaca</name>
    <name type="common">Apricot</name>
    <name type="synonym">Armeniaca vulgaris</name>
    <dbReference type="NCBI Taxonomy" id="36596"/>
    <lineage>
        <taxon>Eukaryota</taxon>
        <taxon>Viridiplantae</taxon>
        <taxon>Streptophyta</taxon>
        <taxon>Embryophyta</taxon>
        <taxon>Tracheophyta</taxon>
        <taxon>Spermatophyta</taxon>
        <taxon>Magnoliopsida</taxon>
        <taxon>eudicotyledons</taxon>
        <taxon>Gunneridae</taxon>
        <taxon>Pentapetalae</taxon>
        <taxon>rosids</taxon>
        <taxon>fabids</taxon>
        <taxon>Rosales</taxon>
        <taxon>Rosaceae</taxon>
        <taxon>Amygdaloideae</taxon>
        <taxon>Amygdaleae</taxon>
        <taxon>Prunus</taxon>
    </lineage>
</organism>
<dbReference type="Proteomes" id="UP000507245">
    <property type="component" value="Unassembled WGS sequence"/>
</dbReference>
<dbReference type="OrthoDB" id="202415at2759"/>
<reference evidence="4" key="1">
    <citation type="journal article" date="2020" name="Genome Biol.">
        <title>Gamete binning: chromosome-level and haplotype-resolved genome assembly enabled by high-throughput single-cell sequencing of gamete genomes.</title>
        <authorList>
            <person name="Campoy J.A."/>
            <person name="Sun H."/>
            <person name="Goel M."/>
            <person name="Jiao W.-B."/>
            <person name="Folz-Donahue K."/>
            <person name="Wang N."/>
            <person name="Rubio M."/>
            <person name="Liu C."/>
            <person name="Kukat C."/>
            <person name="Ruiz D."/>
            <person name="Huettel B."/>
            <person name="Schneeberger K."/>
        </authorList>
    </citation>
    <scope>NUCLEOTIDE SEQUENCE [LARGE SCALE GENOMIC DNA]</scope>
    <source>
        <strain evidence="4">cv. Rojo Pasion</strain>
    </source>
</reference>
<dbReference type="PROSITE" id="PS50141">
    <property type="entry name" value="A_DEAMIN_EDITASE"/>
    <property type="match status" value="1"/>
</dbReference>
<accession>A0A6J5WJU3</accession>
<proteinExistence type="predicted"/>
<gene>
    <name evidence="3" type="ORF">ORAREDHAP_LOCUS15365</name>
</gene>
<keyword evidence="4" id="KW-1185">Reference proteome</keyword>
<feature type="compositionally biased region" description="Polar residues" evidence="1">
    <location>
        <begin position="54"/>
        <end position="71"/>
    </location>
</feature>
<feature type="domain" description="A to I editase" evidence="2">
    <location>
        <begin position="1"/>
        <end position="230"/>
    </location>
</feature>
<protein>
    <recommendedName>
        <fullName evidence="2">A to I editase domain-containing protein</fullName>
    </recommendedName>
</protein>
<feature type="region of interest" description="Disordered" evidence="1">
    <location>
        <begin position="52"/>
        <end position="72"/>
    </location>
</feature>
<evidence type="ECO:0000256" key="1">
    <source>
        <dbReference type="SAM" id="MobiDB-lite"/>
    </source>
</evidence>
<dbReference type="PANTHER" id="PTHR12203:SF74">
    <property type="entry name" value="GLYCOSYLTRANSFERASE"/>
    <property type="match status" value="1"/>
</dbReference>
<dbReference type="PANTHER" id="PTHR12203">
    <property type="entry name" value="KDEL LYS-ASP-GLU-LEU CONTAINING - RELATED"/>
    <property type="match status" value="1"/>
</dbReference>
<sequence>MYRFSVLLKFIVSKNDSNGSTQLQNGDAKNLLFELDPNGDGQGKYELRKGGVASPSSLLSPPKNISPTERGSSLDELNVSINEEALPNTNGDVSQLIGSVQRKPGRGDTTLTVSCSDKMARWSSSQSWTWKLWSKYIPGFFWSGILEYLMVYLDRASLTNLHDYIGRALLSFYLQPVYLSSITVGQSPHGSEMVLVVDVLKQALHDRILPLSNELMSPFQVNQDRTAGLSHLKVSWKRALKHKYEKLEALEEENCNNYSNLLVIVVDLLCCCVGIWRLDRCCSYFKKSITPTTDTSTPKRPEFPLQGTKGINVTQACPRTYPTTHDPTNPSRPSNLTCPSYFRWIHEDLRPWKETGIMRDMIEKARRTAHFRLFIVDGKAYIEKYTQSFQTRDMFTLWGILQLLRVYPGRLPDLELMFNCGDLPVIPSKDFRGPNACPPPLFRYCGDEGSLDIMFPDWSFWGWVETNIKPWRSLLPSIKEGNKRTKWEDRVPYAYWKGNPNVARTRMDLLKCNVSDKNDWNTRLYIQNWVQESKRGYKDSNLENQCKHRYKIYIEGRAWSVSEKYIMACDSMTLYVRSRYHDFFIRGMEPLQHFWPIRDNSKCTSLKFAVEWGNNHKDKAKAIGEAANNFIQEDLKMDYVYDYMFHVLNEYAKLLKFKPTIPPNAVELCSEKMACPATGTYKKFMVESMVESPSDELPCTLPPPYDPLALRDFLERKANSTRQVEAWENEYWQSIEKKQ</sequence>
<evidence type="ECO:0000313" key="3">
    <source>
        <dbReference type="EMBL" id="CAB4300345.1"/>
    </source>
</evidence>
<dbReference type="Pfam" id="PF05686">
    <property type="entry name" value="Glyco_transf_90"/>
    <property type="match status" value="1"/>
</dbReference>
<evidence type="ECO:0000259" key="2">
    <source>
        <dbReference type="PROSITE" id="PS50141"/>
    </source>
</evidence>
<dbReference type="SMART" id="SM00672">
    <property type="entry name" value="CAP10"/>
    <property type="match status" value="1"/>
</dbReference>
<dbReference type="GO" id="GO:0003723">
    <property type="term" value="F:RNA binding"/>
    <property type="evidence" value="ECO:0007669"/>
    <property type="project" value="InterPro"/>
</dbReference>